<name>A0A9D4KCY1_DREPO</name>
<evidence type="ECO:0000313" key="2">
    <source>
        <dbReference type="Proteomes" id="UP000828390"/>
    </source>
</evidence>
<protein>
    <submittedName>
        <fullName evidence="1">Uncharacterized protein</fullName>
    </submittedName>
</protein>
<dbReference type="EMBL" id="JAIWYP010000004">
    <property type="protein sequence ID" value="KAH3837336.1"/>
    <property type="molecule type" value="Genomic_DNA"/>
</dbReference>
<dbReference type="AlphaFoldDB" id="A0A9D4KCY1"/>
<accession>A0A9D4KCY1</accession>
<reference evidence="1" key="2">
    <citation type="submission" date="2020-11" db="EMBL/GenBank/DDBJ databases">
        <authorList>
            <person name="McCartney M.A."/>
            <person name="Auch B."/>
            <person name="Kono T."/>
            <person name="Mallez S."/>
            <person name="Becker A."/>
            <person name="Gohl D.M."/>
            <person name="Silverstein K.A.T."/>
            <person name="Koren S."/>
            <person name="Bechman K.B."/>
            <person name="Herman A."/>
            <person name="Abrahante J.E."/>
            <person name="Garbe J."/>
        </authorList>
    </citation>
    <scope>NUCLEOTIDE SEQUENCE</scope>
    <source>
        <strain evidence="1">Duluth1</strain>
        <tissue evidence="1">Whole animal</tissue>
    </source>
</reference>
<gene>
    <name evidence="1" type="ORF">DPMN_110722</name>
</gene>
<keyword evidence="2" id="KW-1185">Reference proteome</keyword>
<evidence type="ECO:0000313" key="1">
    <source>
        <dbReference type="EMBL" id="KAH3837336.1"/>
    </source>
</evidence>
<comment type="caution">
    <text evidence="1">The sequence shown here is derived from an EMBL/GenBank/DDBJ whole genome shotgun (WGS) entry which is preliminary data.</text>
</comment>
<proteinExistence type="predicted"/>
<organism evidence="1 2">
    <name type="scientific">Dreissena polymorpha</name>
    <name type="common">Zebra mussel</name>
    <name type="synonym">Mytilus polymorpha</name>
    <dbReference type="NCBI Taxonomy" id="45954"/>
    <lineage>
        <taxon>Eukaryota</taxon>
        <taxon>Metazoa</taxon>
        <taxon>Spiralia</taxon>
        <taxon>Lophotrochozoa</taxon>
        <taxon>Mollusca</taxon>
        <taxon>Bivalvia</taxon>
        <taxon>Autobranchia</taxon>
        <taxon>Heteroconchia</taxon>
        <taxon>Euheterodonta</taxon>
        <taxon>Imparidentia</taxon>
        <taxon>Neoheterodontei</taxon>
        <taxon>Myida</taxon>
        <taxon>Dreissenoidea</taxon>
        <taxon>Dreissenidae</taxon>
        <taxon>Dreissena</taxon>
    </lineage>
</organism>
<reference evidence="1" key="1">
    <citation type="journal article" date="2019" name="bioRxiv">
        <title>The Genome of the Zebra Mussel, Dreissena polymorpha: A Resource for Invasive Species Research.</title>
        <authorList>
            <person name="McCartney M.A."/>
            <person name="Auch B."/>
            <person name="Kono T."/>
            <person name="Mallez S."/>
            <person name="Zhang Y."/>
            <person name="Obille A."/>
            <person name="Becker A."/>
            <person name="Abrahante J.E."/>
            <person name="Garbe J."/>
            <person name="Badalamenti J.P."/>
            <person name="Herman A."/>
            <person name="Mangelson H."/>
            <person name="Liachko I."/>
            <person name="Sullivan S."/>
            <person name="Sone E.D."/>
            <person name="Koren S."/>
            <person name="Silverstein K.A.T."/>
            <person name="Beckman K.B."/>
            <person name="Gohl D.M."/>
        </authorList>
    </citation>
    <scope>NUCLEOTIDE SEQUENCE</scope>
    <source>
        <strain evidence="1">Duluth1</strain>
        <tissue evidence="1">Whole animal</tissue>
    </source>
</reference>
<dbReference type="Proteomes" id="UP000828390">
    <property type="component" value="Unassembled WGS sequence"/>
</dbReference>
<sequence length="83" mass="9341">MREFKIDELLVKVIQELGGNVSSSVLLYGQGYEIFRTSVSVDSECMFSPVLFSLLIWKIIQMILQYKLVADPTPALNSLTIVT</sequence>